<dbReference type="InterPro" id="IPR002347">
    <property type="entry name" value="SDR_fam"/>
</dbReference>
<keyword evidence="2" id="KW-0560">Oxidoreductase</keyword>
<dbReference type="eggNOG" id="COG1028">
    <property type="taxonomic scope" value="Bacteria"/>
</dbReference>
<dbReference type="EMBL" id="AMEM01000037">
    <property type="protein sequence ID" value="EKX88508.1"/>
    <property type="molecule type" value="Genomic_DNA"/>
</dbReference>
<organism evidence="3 4">
    <name type="scientific">Corynebacterium durum F0235</name>
    <dbReference type="NCBI Taxonomy" id="1035195"/>
    <lineage>
        <taxon>Bacteria</taxon>
        <taxon>Bacillati</taxon>
        <taxon>Actinomycetota</taxon>
        <taxon>Actinomycetes</taxon>
        <taxon>Mycobacteriales</taxon>
        <taxon>Corynebacteriaceae</taxon>
        <taxon>Corynebacterium</taxon>
    </lineage>
</organism>
<dbReference type="InterPro" id="IPR020904">
    <property type="entry name" value="Sc_DH/Rdtase_CS"/>
</dbReference>
<dbReference type="Pfam" id="PF13561">
    <property type="entry name" value="adh_short_C2"/>
    <property type="match status" value="1"/>
</dbReference>
<dbReference type="Gene3D" id="3.40.50.720">
    <property type="entry name" value="NAD(P)-binding Rossmann-like Domain"/>
    <property type="match status" value="1"/>
</dbReference>
<dbReference type="RefSeq" id="WP_006061603.1">
    <property type="nucleotide sequence ID" value="NZ_KB290820.1"/>
</dbReference>
<dbReference type="CDD" id="cd05233">
    <property type="entry name" value="SDR_c"/>
    <property type="match status" value="1"/>
</dbReference>
<dbReference type="SUPFAM" id="SSF51735">
    <property type="entry name" value="NAD(P)-binding Rossmann-fold domains"/>
    <property type="match status" value="1"/>
</dbReference>
<dbReference type="PANTHER" id="PTHR42760:SF133">
    <property type="entry name" value="3-OXOACYL-[ACYL-CARRIER-PROTEIN] REDUCTASE"/>
    <property type="match status" value="1"/>
</dbReference>
<dbReference type="HOGENOM" id="CLU_010194_1_3_11"/>
<reference evidence="3 4" key="1">
    <citation type="submission" date="2012-05" db="EMBL/GenBank/DDBJ databases">
        <authorList>
            <person name="Weinstock G."/>
            <person name="Sodergren E."/>
            <person name="Lobos E.A."/>
            <person name="Fulton L."/>
            <person name="Fulton R."/>
            <person name="Courtney L."/>
            <person name="Fronick C."/>
            <person name="O'Laughlin M."/>
            <person name="Godfrey J."/>
            <person name="Wilson R.M."/>
            <person name="Miner T."/>
            <person name="Farmer C."/>
            <person name="Delehaunty K."/>
            <person name="Cordes M."/>
            <person name="Minx P."/>
            <person name="Tomlinson C."/>
            <person name="Chen J."/>
            <person name="Wollam A."/>
            <person name="Pepin K.H."/>
            <person name="Bhonagiri V."/>
            <person name="Zhang X."/>
            <person name="Suruliraj S."/>
            <person name="Warren W."/>
            <person name="Mitreva M."/>
            <person name="Mardis E.R."/>
            <person name="Wilson R.K."/>
        </authorList>
    </citation>
    <scope>NUCLEOTIDE SEQUENCE [LARGE SCALE GENOMIC DNA]</scope>
    <source>
        <strain evidence="3 4">F0235</strain>
    </source>
</reference>
<evidence type="ECO:0000256" key="2">
    <source>
        <dbReference type="ARBA" id="ARBA00023002"/>
    </source>
</evidence>
<dbReference type="PRINTS" id="PR00081">
    <property type="entry name" value="GDHRDH"/>
</dbReference>
<sequence>MKKILIVSGAAGDLGRDVMKKASDSGYQPVGLDRIPSTNVRQVDLEDEQQVRETFAQISSAVAGKPIGLVNCVGKYSGLKASETTISEFVEIQMANVTTAWLCSKEFANICEDNSIIINLASISGRFGSKDVAYGTAKAAIIGLTKSLALAYGPRIRVNAVAPGVIESHMLQNIPKKRAEDYKTASILGRHGTTEEVAELIVNLVGPTSSWMTGAIIDVNGGFK</sequence>
<comment type="similarity">
    <text evidence="1">Belongs to the short-chain dehydrogenases/reductases (SDR) family.</text>
</comment>
<proteinExistence type="inferred from homology"/>
<dbReference type="Proteomes" id="UP000010445">
    <property type="component" value="Unassembled WGS sequence"/>
</dbReference>
<comment type="caution">
    <text evidence="3">The sequence shown here is derived from an EMBL/GenBank/DDBJ whole genome shotgun (WGS) entry which is preliminary data.</text>
</comment>
<dbReference type="PANTHER" id="PTHR42760">
    <property type="entry name" value="SHORT-CHAIN DEHYDROGENASES/REDUCTASES FAMILY MEMBER"/>
    <property type="match status" value="1"/>
</dbReference>
<dbReference type="InterPro" id="IPR036291">
    <property type="entry name" value="NAD(P)-bd_dom_sf"/>
</dbReference>
<dbReference type="PROSITE" id="PS00061">
    <property type="entry name" value="ADH_SHORT"/>
    <property type="match status" value="1"/>
</dbReference>
<dbReference type="AlphaFoldDB" id="L1MB83"/>
<evidence type="ECO:0000313" key="3">
    <source>
        <dbReference type="EMBL" id="EKX88508.1"/>
    </source>
</evidence>
<dbReference type="GO" id="GO:0016616">
    <property type="term" value="F:oxidoreductase activity, acting on the CH-OH group of donors, NAD or NADP as acceptor"/>
    <property type="evidence" value="ECO:0007669"/>
    <property type="project" value="TreeGrafter"/>
</dbReference>
<evidence type="ECO:0000256" key="1">
    <source>
        <dbReference type="ARBA" id="ARBA00006484"/>
    </source>
</evidence>
<gene>
    <name evidence="3" type="ORF">HMPREF9997_02179</name>
</gene>
<dbReference type="STRING" id="1035195.HMPREF9997_02179"/>
<evidence type="ECO:0000313" key="4">
    <source>
        <dbReference type="Proteomes" id="UP000010445"/>
    </source>
</evidence>
<accession>L1MB83</accession>
<dbReference type="OrthoDB" id="9804774at2"/>
<name>L1MB83_9CORY</name>
<keyword evidence="4" id="KW-1185">Reference proteome</keyword>
<protein>
    <submittedName>
        <fullName evidence="3">Oxidoreductase, short chain dehydrogenase/reductase family protein</fullName>
    </submittedName>
</protein>